<dbReference type="PANTHER" id="PTHR13362">
    <property type="entry name" value="MITOCHONDRIAL RIBOSOMAL PROTEIN S33"/>
    <property type="match status" value="1"/>
</dbReference>
<dbReference type="WBParaSite" id="PSAMB.scaffold2682size21841.g18741.t1">
    <property type="protein sequence ID" value="PSAMB.scaffold2682size21841.g18741.t1"/>
    <property type="gene ID" value="PSAMB.scaffold2682size21841.g18741"/>
</dbReference>
<dbReference type="GO" id="GO:0005840">
    <property type="term" value="C:ribosome"/>
    <property type="evidence" value="ECO:0007669"/>
    <property type="project" value="UniProtKB-KW"/>
</dbReference>
<accession>A0A914VYW8</accession>
<reference evidence="8 9" key="1">
    <citation type="submission" date="2022-11" db="UniProtKB">
        <authorList>
            <consortium name="WormBaseParasite"/>
        </authorList>
    </citation>
    <scope>IDENTIFICATION</scope>
</reference>
<dbReference type="Pfam" id="PF08293">
    <property type="entry name" value="MRP-S33"/>
    <property type="match status" value="1"/>
</dbReference>
<dbReference type="WBParaSite" id="PSAMB.scaffold3109size19648.g20362.t1">
    <property type="protein sequence ID" value="PSAMB.scaffold3109size19648.g20362.t1"/>
    <property type="gene ID" value="PSAMB.scaffold3109size19648.g20362"/>
</dbReference>
<evidence type="ECO:0000256" key="3">
    <source>
        <dbReference type="ARBA" id="ARBA00022980"/>
    </source>
</evidence>
<dbReference type="GO" id="GO:0005739">
    <property type="term" value="C:mitochondrion"/>
    <property type="evidence" value="ECO:0007669"/>
    <property type="project" value="UniProtKB-SubCell"/>
</dbReference>
<keyword evidence="7" id="KW-1185">Reference proteome</keyword>
<evidence type="ECO:0000313" key="9">
    <source>
        <dbReference type="WBParaSite" id="PSAMB.scaffold3109size19648.g20362.t1"/>
    </source>
</evidence>
<dbReference type="GO" id="GO:1990904">
    <property type="term" value="C:ribonucleoprotein complex"/>
    <property type="evidence" value="ECO:0007669"/>
    <property type="project" value="UniProtKB-KW"/>
</dbReference>
<comment type="similarity">
    <text evidence="2">Belongs to the mitochondrion-specific ribosomal protein mS33 family.</text>
</comment>
<sequence length="121" mass="14303">MSKVVNIGRGIRQATSYGKRMERLSNRIFGEVVRPTDSRSMKIVRMFSKEPYEQDDWRSVSYFPNQPMFHYLTKLLRMHGIYRDEHQDFRDEQNRLKTIAGKVIRPVIGEGKRAKLRGGKK</sequence>
<evidence type="ECO:0000313" key="7">
    <source>
        <dbReference type="Proteomes" id="UP000887566"/>
    </source>
</evidence>
<evidence type="ECO:0000256" key="2">
    <source>
        <dbReference type="ARBA" id="ARBA00008970"/>
    </source>
</evidence>
<dbReference type="PANTHER" id="PTHR13362:SF2">
    <property type="entry name" value="SMALL RIBOSOMAL SUBUNIT PROTEIN MS33"/>
    <property type="match status" value="1"/>
</dbReference>
<evidence type="ECO:0000256" key="1">
    <source>
        <dbReference type="ARBA" id="ARBA00004173"/>
    </source>
</evidence>
<comment type="subcellular location">
    <subcellularLocation>
        <location evidence="1">Mitochondrion</location>
    </subcellularLocation>
</comment>
<protein>
    <recommendedName>
        <fullName evidence="6">Small ribosomal subunit protein mS33</fullName>
    </recommendedName>
</protein>
<dbReference type="AlphaFoldDB" id="A0A914VYW8"/>
<organism evidence="7 8">
    <name type="scientific">Plectus sambesii</name>
    <dbReference type="NCBI Taxonomy" id="2011161"/>
    <lineage>
        <taxon>Eukaryota</taxon>
        <taxon>Metazoa</taxon>
        <taxon>Ecdysozoa</taxon>
        <taxon>Nematoda</taxon>
        <taxon>Chromadorea</taxon>
        <taxon>Plectida</taxon>
        <taxon>Plectina</taxon>
        <taxon>Plectoidea</taxon>
        <taxon>Plectidae</taxon>
        <taxon>Plectus</taxon>
    </lineage>
</organism>
<proteinExistence type="inferred from homology"/>
<name>A0A914VYW8_9BILA</name>
<keyword evidence="4" id="KW-0496">Mitochondrion</keyword>
<evidence type="ECO:0000313" key="8">
    <source>
        <dbReference type="WBParaSite" id="PSAMB.scaffold2682size21841.g18741.t1"/>
    </source>
</evidence>
<evidence type="ECO:0000256" key="4">
    <source>
        <dbReference type="ARBA" id="ARBA00023128"/>
    </source>
</evidence>
<dbReference type="InterPro" id="IPR013219">
    <property type="entry name" value="Ribosomal_mS33"/>
</dbReference>
<evidence type="ECO:0000256" key="5">
    <source>
        <dbReference type="ARBA" id="ARBA00023274"/>
    </source>
</evidence>
<keyword evidence="5" id="KW-0687">Ribonucleoprotein</keyword>
<evidence type="ECO:0000256" key="6">
    <source>
        <dbReference type="ARBA" id="ARBA00035132"/>
    </source>
</evidence>
<dbReference type="Proteomes" id="UP000887566">
    <property type="component" value="Unplaced"/>
</dbReference>
<keyword evidence="3" id="KW-0689">Ribosomal protein</keyword>